<proteinExistence type="predicted"/>
<evidence type="ECO:0000256" key="1">
    <source>
        <dbReference type="SAM" id="Phobius"/>
    </source>
</evidence>
<keyword evidence="1" id="KW-0812">Transmembrane</keyword>
<dbReference type="AlphaFoldDB" id="A0A0F9S5T0"/>
<reference evidence="2" key="1">
    <citation type="journal article" date="2015" name="Nature">
        <title>Complex archaea that bridge the gap between prokaryotes and eukaryotes.</title>
        <authorList>
            <person name="Spang A."/>
            <person name="Saw J.H."/>
            <person name="Jorgensen S.L."/>
            <person name="Zaremba-Niedzwiedzka K."/>
            <person name="Martijn J."/>
            <person name="Lind A.E."/>
            <person name="van Eijk R."/>
            <person name="Schleper C."/>
            <person name="Guy L."/>
            <person name="Ettema T.J."/>
        </authorList>
    </citation>
    <scope>NUCLEOTIDE SEQUENCE</scope>
</reference>
<gene>
    <name evidence="2" type="ORF">LCGC14_0892510</name>
</gene>
<protein>
    <submittedName>
        <fullName evidence="2">Uncharacterized protein</fullName>
    </submittedName>
</protein>
<organism evidence="2">
    <name type="scientific">marine sediment metagenome</name>
    <dbReference type="NCBI Taxonomy" id="412755"/>
    <lineage>
        <taxon>unclassified sequences</taxon>
        <taxon>metagenomes</taxon>
        <taxon>ecological metagenomes</taxon>
    </lineage>
</organism>
<name>A0A0F9S5T0_9ZZZZ</name>
<sequence length="47" mass="5295">MMIGLSKRERGLVLFNIISLLIGVLLSAIGFAVLAEWIVREMVVRYC</sequence>
<keyword evidence="1" id="KW-0472">Membrane</keyword>
<feature type="transmembrane region" description="Helical" evidence="1">
    <location>
        <begin position="12"/>
        <end position="35"/>
    </location>
</feature>
<evidence type="ECO:0000313" key="2">
    <source>
        <dbReference type="EMBL" id="KKN24673.1"/>
    </source>
</evidence>
<keyword evidence="1" id="KW-1133">Transmembrane helix</keyword>
<dbReference type="EMBL" id="LAZR01002865">
    <property type="protein sequence ID" value="KKN24673.1"/>
    <property type="molecule type" value="Genomic_DNA"/>
</dbReference>
<accession>A0A0F9S5T0</accession>
<comment type="caution">
    <text evidence="2">The sequence shown here is derived from an EMBL/GenBank/DDBJ whole genome shotgun (WGS) entry which is preliminary data.</text>
</comment>